<evidence type="ECO:0000256" key="4">
    <source>
        <dbReference type="PROSITE-ProRule" id="PRU00473"/>
    </source>
</evidence>
<evidence type="ECO:0000256" key="2">
    <source>
        <dbReference type="ARBA" id="ARBA00023136"/>
    </source>
</evidence>
<dbReference type="GO" id="GO:0009279">
    <property type="term" value="C:cell outer membrane"/>
    <property type="evidence" value="ECO:0007669"/>
    <property type="project" value="UniProtKB-SubCell"/>
</dbReference>
<evidence type="ECO:0000313" key="7">
    <source>
        <dbReference type="Proteomes" id="UP000030700"/>
    </source>
</evidence>
<dbReference type="Proteomes" id="UP000030700">
    <property type="component" value="Unassembled WGS sequence"/>
</dbReference>
<dbReference type="InterPro" id="IPR036737">
    <property type="entry name" value="OmpA-like_sf"/>
</dbReference>
<dbReference type="PRINTS" id="PR01021">
    <property type="entry name" value="OMPADOMAIN"/>
</dbReference>
<dbReference type="AlphaFoldDB" id="A0A0S6W050"/>
<reference evidence="6" key="1">
    <citation type="journal article" date="2015" name="PeerJ">
        <title>First genomic representation of candidate bacterial phylum KSB3 points to enhanced environmental sensing as a trigger of wastewater bulking.</title>
        <authorList>
            <person name="Sekiguchi Y."/>
            <person name="Ohashi A."/>
            <person name="Parks D.H."/>
            <person name="Yamauchi T."/>
            <person name="Tyson G.W."/>
            <person name="Hugenholtz P."/>
        </authorList>
    </citation>
    <scope>NUCLEOTIDE SEQUENCE [LARGE SCALE GENOMIC DNA]</scope>
</reference>
<comment type="subcellular location">
    <subcellularLocation>
        <location evidence="1">Cell outer membrane</location>
    </subcellularLocation>
</comment>
<accession>A0A0S6W050</accession>
<keyword evidence="3" id="KW-0998">Cell outer membrane</keyword>
<evidence type="ECO:0000256" key="3">
    <source>
        <dbReference type="ARBA" id="ARBA00023237"/>
    </source>
</evidence>
<evidence type="ECO:0000256" key="1">
    <source>
        <dbReference type="ARBA" id="ARBA00004442"/>
    </source>
</evidence>
<feature type="domain" description="OmpA-like" evidence="5">
    <location>
        <begin position="10"/>
        <end position="141"/>
    </location>
</feature>
<dbReference type="HOGENOM" id="CLU_1802278_0_0_0"/>
<sequence>MSLYQPYPPFDCPKELGMYPLLFDEGKATLTQEMMHTLQRLGKILRMPLCDHIRIEVQGHADSTGSERYNIGLANRRARAVTYYLIYDEGITPERIIRSQKLEQGIWTGEGYGENVPISSNDTEKGRALNRRVQFIILPPNER</sequence>
<evidence type="ECO:0000259" key="5">
    <source>
        <dbReference type="PROSITE" id="PS51123"/>
    </source>
</evidence>
<dbReference type="CDD" id="cd07185">
    <property type="entry name" value="OmpA_C-like"/>
    <property type="match status" value="1"/>
</dbReference>
<evidence type="ECO:0000313" key="6">
    <source>
        <dbReference type="EMBL" id="GAK52957.1"/>
    </source>
</evidence>
<dbReference type="InterPro" id="IPR006665">
    <property type="entry name" value="OmpA-like"/>
</dbReference>
<dbReference type="EMBL" id="DF820459">
    <property type="protein sequence ID" value="GAK52957.1"/>
    <property type="molecule type" value="Genomic_DNA"/>
</dbReference>
<dbReference type="Pfam" id="PF00691">
    <property type="entry name" value="OmpA"/>
    <property type="match status" value="1"/>
</dbReference>
<dbReference type="InterPro" id="IPR006664">
    <property type="entry name" value="OMP_bac"/>
</dbReference>
<dbReference type="PANTHER" id="PTHR30329:SF21">
    <property type="entry name" value="LIPOPROTEIN YIAD-RELATED"/>
    <property type="match status" value="1"/>
</dbReference>
<keyword evidence="2 4" id="KW-0472">Membrane</keyword>
<name>A0A0S6W050_9BACT</name>
<dbReference type="STRING" id="1499966.U14_04216"/>
<dbReference type="PANTHER" id="PTHR30329">
    <property type="entry name" value="STATOR ELEMENT OF FLAGELLAR MOTOR COMPLEX"/>
    <property type="match status" value="1"/>
</dbReference>
<dbReference type="Gene3D" id="3.30.1330.60">
    <property type="entry name" value="OmpA-like domain"/>
    <property type="match status" value="1"/>
</dbReference>
<dbReference type="InterPro" id="IPR050330">
    <property type="entry name" value="Bact_OuterMem_StrucFunc"/>
</dbReference>
<organism evidence="6">
    <name type="scientific">Candidatus Moduliflexus flocculans</name>
    <dbReference type="NCBI Taxonomy" id="1499966"/>
    <lineage>
        <taxon>Bacteria</taxon>
        <taxon>Candidatus Moduliflexota</taxon>
        <taxon>Candidatus Moduliflexia</taxon>
        <taxon>Candidatus Moduliflexales</taxon>
        <taxon>Candidatus Moduliflexaceae</taxon>
    </lineage>
</organism>
<keyword evidence="7" id="KW-1185">Reference proteome</keyword>
<dbReference type="SUPFAM" id="SSF103088">
    <property type="entry name" value="OmpA-like"/>
    <property type="match status" value="1"/>
</dbReference>
<proteinExistence type="predicted"/>
<dbReference type="PROSITE" id="PS51123">
    <property type="entry name" value="OMPA_2"/>
    <property type="match status" value="1"/>
</dbReference>
<gene>
    <name evidence="6" type="ORF">U14_04216</name>
</gene>
<protein>
    <submittedName>
        <fullName evidence="6">OmpA family protein</fullName>
    </submittedName>
</protein>